<name>A0A1V0UR87_9BACL</name>
<protein>
    <submittedName>
        <fullName evidence="1">Uncharacterized protein</fullName>
    </submittedName>
</protein>
<dbReference type="AlphaFoldDB" id="A0A1V0UR87"/>
<dbReference type="RefSeq" id="WP_083039350.1">
    <property type="nucleotide sequence ID" value="NZ_CP020557.1"/>
</dbReference>
<sequence length="85" mass="10211">MVKEQADIWGEDGHDHSYLTIKELSEFDWNQETAQARWETPYRHVQWTESLKDCVDTFYTWSIPKLIELADGDLESVRIVFWFDN</sequence>
<evidence type="ECO:0000313" key="1">
    <source>
        <dbReference type="EMBL" id="ARF67627.1"/>
    </source>
</evidence>
<organism evidence="1 2">
    <name type="scientific">Paenibacillus larvae subsp. pulvifaciens</name>
    <dbReference type="NCBI Taxonomy" id="1477"/>
    <lineage>
        <taxon>Bacteria</taxon>
        <taxon>Bacillati</taxon>
        <taxon>Bacillota</taxon>
        <taxon>Bacilli</taxon>
        <taxon>Bacillales</taxon>
        <taxon>Paenibacillaceae</taxon>
        <taxon>Paenibacillus</taxon>
    </lineage>
</organism>
<reference evidence="1 2" key="1">
    <citation type="submission" date="2017-03" db="EMBL/GenBank/DDBJ databases">
        <title>Paenibacillus larvae genome sequencing.</title>
        <authorList>
            <person name="Dingman D.W."/>
        </authorList>
    </citation>
    <scope>NUCLEOTIDE SEQUENCE [LARGE SCALE GENOMIC DNA]</scope>
    <source>
        <strain evidence="1 2">SAG 10367</strain>
    </source>
</reference>
<dbReference type="Proteomes" id="UP000192727">
    <property type="component" value="Chromosome"/>
</dbReference>
<evidence type="ECO:0000313" key="2">
    <source>
        <dbReference type="Proteomes" id="UP000192727"/>
    </source>
</evidence>
<proteinExistence type="predicted"/>
<gene>
    <name evidence="1" type="ORF">B7C51_06955</name>
</gene>
<accession>A0A1V0UR87</accession>
<dbReference type="EMBL" id="CP020557">
    <property type="protein sequence ID" value="ARF67627.1"/>
    <property type="molecule type" value="Genomic_DNA"/>
</dbReference>